<dbReference type="AlphaFoldDB" id="A0A072NSF6"/>
<name>A0A072NSF6_9EURO</name>
<dbReference type="RefSeq" id="XP_013253359.1">
    <property type="nucleotide sequence ID" value="XM_013397905.1"/>
</dbReference>
<sequence length="258" mass="28508">MALLGIPGVHSRLGLDDCLRMQEMFAPLSCAYEQPAGVLANPVRSYNSLPSEHHQPTVEDSQLRGGAEIIAKYDEQDRIAMHLLHSHGVLESDNIMVTRKIVKSPTATSPVFVKQPMSGAKALRGGPLSPRVLAAREDKRVHPCELKEAKRPQEALDINIEFFHEFAEYVNLHKIHQVLGLQLLDSEESQDTELVEVEDGAGGTATFYSHDVPDSEHTRTTTWVVEKVDGVVSWKGGEGHSRKPGDIKHTTFSDGKFS</sequence>
<accession>A0A072NSF6</accession>
<dbReference type="Proteomes" id="UP000027920">
    <property type="component" value="Unassembled WGS sequence"/>
</dbReference>
<dbReference type="HOGENOM" id="CLU_1077812_0_0_1"/>
<dbReference type="GeneID" id="25288070"/>
<reference evidence="2 3" key="1">
    <citation type="submission" date="2013-03" db="EMBL/GenBank/DDBJ databases">
        <title>The Genome Sequence of Exophiala aquamarina CBS 119918.</title>
        <authorList>
            <consortium name="The Broad Institute Genomics Platform"/>
            <person name="Cuomo C."/>
            <person name="de Hoog S."/>
            <person name="Gorbushina A."/>
            <person name="Walker B."/>
            <person name="Young S.K."/>
            <person name="Zeng Q."/>
            <person name="Gargeya S."/>
            <person name="Fitzgerald M."/>
            <person name="Haas B."/>
            <person name="Abouelleil A."/>
            <person name="Allen A.W."/>
            <person name="Alvarado L."/>
            <person name="Arachchi H.M."/>
            <person name="Berlin A.M."/>
            <person name="Chapman S.B."/>
            <person name="Gainer-Dewar J."/>
            <person name="Goldberg J."/>
            <person name="Griggs A."/>
            <person name="Gujja S."/>
            <person name="Hansen M."/>
            <person name="Howarth C."/>
            <person name="Imamovic A."/>
            <person name="Ireland A."/>
            <person name="Larimer J."/>
            <person name="McCowan C."/>
            <person name="Murphy C."/>
            <person name="Pearson M."/>
            <person name="Poon T.W."/>
            <person name="Priest M."/>
            <person name="Roberts A."/>
            <person name="Saif S."/>
            <person name="Shea T."/>
            <person name="Sisk P."/>
            <person name="Sykes S."/>
            <person name="Wortman J."/>
            <person name="Nusbaum C."/>
            <person name="Birren B."/>
        </authorList>
    </citation>
    <scope>NUCLEOTIDE SEQUENCE [LARGE SCALE GENOMIC DNA]</scope>
    <source>
        <strain evidence="2 3">CBS 119918</strain>
    </source>
</reference>
<organism evidence="2 3">
    <name type="scientific">Exophiala aquamarina CBS 119918</name>
    <dbReference type="NCBI Taxonomy" id="1182545"/>
    <lineage>
        <taxon>Eukaryota</taxon>
        <taxon>Fungi</taxon>
        <taxon>Dikarya</taxon>
        <taxon>Ascomycota</taxon>
        <taxon>Pezizomycotina</taxon>
        <taxon>Eurotiomycetes</taxon>
        <taxon>Chaetothyriomycetidae</taxon>
        <taxon>Chaetothyriales</taxon>
        <taxon>Herpotrichiellaceae</taxon>
        <taxon>Exophiala</taxon>
    </lineage>
</organism>
<feature type="compositionally biased region" description="Basic and acidic residues" evidence="1">
    <location>
        <begin position="237"/>
        <end position="258"/>
    </location>
</feature>
<evidence type="ECO:0000313" key="3">
    <source>
        <dbReference type="Proteomes" id="UP000027920"/>
    </source>
</evidence>
<gene>
    <name evidence="2" type="ORF">A1O9_13187</name>
</gene>
<keyword evidence="3" id="KW-1185">Reference proteome</keyword>
<dbReference type="OrthoDB" id="2322999at2759"/>
<evidence type="ECO:0000313" key="2">
    <source>
        <dbReference type="EMBL" id="KEF50769.1"/>
    </source>
</evidence>
<proteinExistence type="predicted"/>
<dbReference type="VEuPathDB" id="FungiDB:A1O9_13187"/>
<comment type="caution">
    <text evidence="2">The sequence shown here is derived from an EMBL/GenBank/DDBJ whole genome shotgun (WGS) entry which is preliminary data.</text>
</comment>
<dbReference type="EMBL" id="AMGV01000141">
    <property type="protein sequence ID" value="KEF50769.1"/>
    <property type="molecule type" value="Genomic_DNA"/>
</dbReference>
<protein>
    <submittedName>
        <fullName evidence="2">Uncharacterized protein</fullName>
    </submittedName>
</protein>
<feature type="region of interest" description="Disordered" evidence="1">
    <location>
        <begin position="235"/>
        <end position="258"/>
    </location>
</feature>
<evidence type="ECO:0000256" key="1">
    <source>
        <dbReference type="SAM" id="MobiDB-lite"/>
    </source>
</evidence>